<evidence type="ECO:0000256" key="1">
    <source>
        <dbReference type="SAM" id="Phobius"/>
    </source>
</evidence>
<protein>
    <submittedName>
        <fullName evidence="2">Uncharacterized protein</fullName>
    </submittedName>
</protein>
<keyword evidence="1" id="KW-1133">Transmembrane helix</keyword>
<name>A0ABW0BSC5_9BACT</name>
<organism evidence="2 3">
    <name type="scientific">Algoriphagus aquatilis</name>
    <dbReference type="NCBI Taxonomy" id="490186"/>
    <lineage>
        <taxon>Bacteria</taxon>
        <taxon>Pseudomonadati</taxon>
        <taxon>Bacteroidota</taxon>
        <taxon>Cytophagia</taxon>
        <taxon>Cytophagales</taxon>
        <taxon>Cyclobacteriaceae</taxon>
        <taxon>Algoriphagus</taxon>
    </lineage>
</organism>
<dbReference type="Proteomes" id="UP001596163">
    <property type="component" value="Unassembled WGS sequence"/>
</dbReference>
<proteinExistence type="predicted"/>
<keyword evidence="1" id="KW-0812">Transmembrane</keyword>
<feature type="transmembrane region" description="Helical" evidence="1">
    <location>
        <begin position="73"/>
        <end position="91"/>
    </location>
</feature>
<keyword evidence="3" id="KW-1185">Reference proteome</keyword>
<evidence type="ECO:0000313" key="3">
    <source>
        <dbReference type="Proteomes" id="UP001596163"/>
    </source>
</evidence>
<comment type="caution">
    <text evidence="2">The sequence shown here is derived from an EMBL/GenBank/DDBJ whole genome shotgun (WGS) entry which is preliminary data.</text>
</comment>
<keyword evidence="1" id="KW-0472">Membrane</keyword>
<gene>
    <name evidence="2" type="ORF">ACFPIK_01875</name>
</gene>
<dbReference type="RefSeq" id="WP_377911628.1">
    <property type="nucleotide sequence ID" value="NZ_JBHSKS010000001.1"/>
</dbReference>
<evidence type="ECO:0000313" key="2">
    <source>
        <dbReference type="EMBL" id="MFC5190498.1"/>
    </source>
</evidence>
<feature type="transmembrane region" description="Helical" evidence="1">
    <location>
        <begin position="138"/>
        <end position="159"/>
    </location>
</feature>
<sequence>MNTLFEFLGNKRSLYVLLILFAILNFSLTYFMPKDQALDLKFAYSVEEAYLLLGQLNQSQREFYCFGAWALDLPYMIVYTLFFSGILYRLWNKKRIAWIAFFILLADFFENIFILQVLKNYPSHLSDTVMYASIFTTSKWIFVGVVLLSIVGGLVNRYFQFSFSVADSKGVRA</sequence>
<feature type="transmembrane region" description="Helical" evidence="1">
    <location>
        <begin position="98"/>
        <end position="118"/>
    </location>
</feature>
<reference evidence="3" key="1">
    <citation type="journal article" date="2019" name="Int. J. Syst. Evol. Microbiol.">
        <title>The Global Catalogue of Microorganisms (GCM) 10K type strain sequencing project: providing services to taxonomists for standard genome sequencing and annotation.</title>
        <authorList>
            <consortium name="The Broad Institute Genomics Platform"/>
            <consortium name="The Broad Institute Genome Sequencing Center for Infectious Disease"/>
            <person name="Wu L."/>
            <person name="Ma J."/>
        </authorList>
    </citation>
    <scope>NUCLEOTIDE SEQUENCE [LARGE SCALE GENOMIC DNA]</scope>
    <source>
        <strain evidence="3">CGMCC 1.7030</strain>
    </source>
</reference>
<dbReference type="EMBL" id="JBHSKS010000001">
    <property type="protein sequence ID" value="MFC5190498.1"/>
    <property type="molecule type" value="Genomic_DNA"/>
</dbReference>
<accession>A0ABW0BSC5</accession>
<feature type="transmembrane region" description="Helical" evidence="1">
    <location>
        <begin position="12"/>
        <end position="32"/>
    </location>
</feature>